<dbReference type="OrthoDB" id="2684236at2759"/>
<protein>
    <submittedName>
        <fullName evidence="2">Uncharacterized protein</fullName>
    </submittedName>
</protein>
<evidence type="ECO:0000256" key="1">
    <source>
        <dbReference type="SAM" id="MobiDB-lite"/>
    </source>
</evidence>
<keyword evidence="3" id="KW-1185">Reference proteome</keyword>
<sequence length="789" mass="85877">MRGAATNGEAESSHIMTRSASSLRRKLSRAQQSLQHQIQSPAQRGRALLQEAALPGSKDLAELACLLLLCAKLRRRVLSPRQDCQTHQYPKHHQQQYGRDRSSSDDADGSDFDPDEGPPAYDEVEEAPPPHSSIDPQGPLSVSRRKDHIWHAYLYQAVIRLQLFVHRVLPEVTERAVADVPAPDDKDTSSARVLPASYLPPLDVCIAWAATIGQVAWSLEPGESLSNGSRMNALDDWVFPLSLVATHFDTTTCRLRNGTGIEEGLVAESNWERLTGTPFYATDAISTTSAFSTCSSSLPTSVFHSDDRLPKALIIACPQPGCSFQAPIDIVSPSIQDVAVASLRRSQRGLAQPGWRRGCKQCGTSTLVELDTLAGAQLIADLETWCQDETFVFCGLEHDVESGIPLPRCYSHALAAHLLTPLFGKAMSPRRRTANEAYVKEALSLGDSSKLPPLPNVASLTIGERETSANSLSSAMHAVALETISTTASELGASCDYHLDKIVSRLESDVLMSQPRIHQSRNASMHPKRMAQTPQSYGGGIGAGGPTFNLSNPLEEGQATSTSAMLAAREEALLSGLIRSLTRPYETRRSAGVVGAGLTLHLFEGARHGRQGHGNEVLLGVAKPVKEMLVLANQLDKWATTHAQSQSQSQSQSLSFSQRAANEYAEMLESLASNEGDRLRSKVASSRGKVGDGWVTTEERASVESKLSRDDSFGARLGWTAHVLFRGRRLYVREMVELLGVVPRHSWKRVTEPGTLVEEDSVEDPARHDSSSPPPPLERLKSWLGASKR</sequence>
<dbReference type="EMBL" id="KZ819638">
    <property type="protein sequence ID" value="PWN88111.1"/>
    <property type="molecule type" value="Genomic_DNA"/>
</dbReference>
<dbReference type="RefSeq" id="XP_025375309.1">
    <property type="nucleotide sequence ID" value="XM_025522285.1"/>
</dbReference>
<dbReference type="Proteomes" id="UP000245768">
    <property type="component" value="Unassembled WGS sequence"/>
</dbReference>
<feature type="compositionally biased region" description="Acidic residues" evidence="1">
    <location>
        <begin position="105"/>
        <end position="126"/>
    </location>
</feature>
<proteinExistence type="predicted"/>
<dbReference type="InParanoid" id="A0A316YG59"/>
<evidence type="ECO:0000313" key="3">
    <source>
        <dbReference type="Proteomes" id="UP000245768"/>
    </source>
</evidence>
<feature type="region of interest" description="Disordered" evidence="1">
    <location>
        <begin position="753"/>
        <end position="789"/>
    </location>
</feature>
<reference evidence="2 3" key="1">
    <citation type="journal article" date="2018" name="Mol. Biol. Evol.">
        <title>Broad Genomic Sampling Reveals a Smut Pathogenic Ancestry of the Fungal Clade Ustilaginomycotina.</title>
        <authorList>
            <person name="Kijpornyongpan T."/>
            <person name="Mondo S.J."/>
            <person name="Barry K."/>
            <person name="Sandor L."/>
            <person name="Lee J."/>
            <person name="Lipzen A."/>
            <person name="Pangilinan J."/>
            <person name="LaButti K."/>
            <person name="Hainaut M."/>
            <person name="Henrissat B."/>
            <person name="Grigoriev I.V."/>
            <person name="Spatafora J.W."/>
            <person name="Aime M.C."/>
        </authorList>
    </citation>
    <scope>NUCLEOTIDE SEQUENCE [LARGE SCALE GENOMIC DNA]</scope>
    <source>
        <strain evidence="2 3">MCA 4198</strain>
    </source>
</reference>
<name>A0A316YG59_9BASI</name>
<feature type="region of interest" description="Disordered" evidence="1">
    <location>
        <begin position="80"/>
        <end position="140"/>
    </location>
</feature>
<evidence type="ECO:0000313" key="2">
    <source>
        <dbReference type="EMBL" id="PWN88111.1"/>
    </source>
</evidence>
<dbReference type="AlphaFoldDB" id="A0A316YG59"/>
<organism evidence="2 3">
    <name type="scientific">Acaromyces ingoldii</name>
    <dbReference type="NCBI Taxonomy" id="215250"/>
    <lineage>
        <taxon>Eukaryota</taxon>
        <taxon>Fungi</taxon>
        <taxon>Dikarya</taxon>
        <taxon>Basidiomycota</taxon>
        <taxon>Ustilaginomycotina</taxon>
        <taxon>Exobasidiomycetes</taxon>
        <taxon>Exobasidiales</taxon>
        <taxon>Cryptobasidiaceae</taxon>
        <taxon>Acaromyces</taxon>
    </lineage>
</organism>
<gene>
    <name evidence="2" type="ORF">FA10DRAFT_268332</name>
</gene>
<feature type="region of interest" description="Disordered" evidence="1">
    <location>
        <begin position="1"/>
        <end position="41"/>
    </location>
</feature>
<dbReference type="GeneID" id="37044201"/>
<accession>A0A316YG59</accession>